<evidence type="ECO:0000313" key="2">
    <source>
        <dbReference type="Proteomes" id="UP000092460"/>
    </source>
</evidence>
<proteinExistence type="predicted"/>
<protein>
    <submittedName>
        <fullName evidence="1">Uncharacterized protein</fullName>
    </submittedName>
</protein>
<dbReference type="VEuPathDB" id="VectorBase:GPPI023386"/>
<keyword evidence="2" id="KW-1185">Reference proteome</keyword>
<dbReference type="AlphaFoldDB" id="A0A1B0B9U8"/>
<dbReference type="EMBL" id="JXJN01010590">
    <property type="status" value="NOT_ANNOTATED_CDS"/>
    <property type="molecule type" value="Genomic_DNA"/>
</dbReference>
<reference evidence="2" key="1">
    <citation type="submission" date="2015-01" db="EMBL/GenBank/DDBJ databases">
        <authorList>
            <person name="Aksoy S."/>
            <person name="Warren W."/>
            <person name="Wilson R.K."/>
        </authorList>
    </citation>
    <scope>NUCLEOTIDE SEQUENCE [LARGE SCALE GENOMIC DNA]</scope>
    <source>
        <strain evidence="2">IAEA</strain>
    </source>
</reference>
<organism evidence="1 2">
    <name type="scientific">Glossina palpalis gambiensis</name>
    <dbReference type="NCBI Taxonomy" id="67801"/>
    <lineage>
        <taxon>Eukaryota</taxon>
        <taxon>Metazoa</taxon>
        <taxon>Ecdysozoa</taxon>
        <taxon>Arthropoda</taxon>
        <taxon>Hexapoda</taxon>
        <taxon>Insecta</taxon>
        <taxon>Pterygota</taxon>
        <taxon>Neoptera</taxon>
        <taxon>Endopterygota</taxon>
        <taxon>Diptera</taxon>
        <taxon>Brachycera</taxon>
        <taxon>Muscomorpha</taxon>
        <taxon>Hippoboscoidea</taxon>
        <taxon>Glossinidae</taxon>
        <taxon>Glossina</taxon>
    </lineage>
</organism>
<reference evidence="1" key="2">
    <citation type="submission" date="2020-05" db="UniProtKB">
        <authorList>
            <consortium name="EnsemblMetazoa"/>
        </authorList>
    </citation>
    <scope>IDENTIFICATION</scope>
    <source>
        <strain evidence="1">IAEA</strain>
    </source>
</reference>
<evidence type="ECO:0000313" key="1">
    <source>
        <dbReference type="EnsemblMetazoa" id="GPPI023386-PA"/>
    </source>
</evidence>
<dbReference type="EnsemblMetazoa" id="GPPI023386-RA">
    <property type="protein sequence ID" value="GPPI023386-PA"/>
    <property type="gene ID" value="GPPI023386"/>
</dbReference>
<name>A0A1B0B9U8_9MUSC</name>
<sequence>MPLTKLVYLTLNLRNLAEENSRASELELLRRDYRGSPNNTKPTLLVTKQEGLKEIIHCSLRTHYNEESILPISLKSSLFTPDKQERLQNVLGVNMPENSELYQFISNTLEIANELPIFSTFTEYRTEKRQEVNLHLADEFGHDLRAVVFDRNSCNQKMRLYHQRYQVRERESSELHQQWHLNGAQRCRKRSPRLRYILCSDVTTHGGTGYRQARAGRCGSCIIGQF</sequence>
<accession>A0A1B0B9U8</accession>
<dbReference type="Proteomes" id="UP000092460">
    <property type="component" value="Unassembled WGS sequence"/>
</dbReference>